<protein>
    <recommendedName>
        <fullName evidence="2">DUF8173 domain-containing protein</fullName>
    </recommendedName>
</protein>
<dbReference type="OrthoDB" id="293202at2157"/>
<dbReference type="InterPro" id="IPR058486">
    <property type="entry name" value="DUF8173"/>
</dbReference>
<dbReference type="Proteomes" id="UP000509626">
    <property type="component" value="Chromosome"/>
</dbReference>
<dbReference type="EMBL" id="CP058579">
    <property type="protein sequence ID" value="QLG62395.1"/>
    <property type="molecule type" value="Genomic_DNA"/>
</dbReference>
<feature type="transmembrane region" description="Helical" evidence="1">
    <location>
        <begin position="44"/>
        <end position="67"/>
    </location>
</feature>
<feature type="transmembrane region" description="Helical" evidence="1">
    <location>
        <begin position="113"/>
        <end position="135"/>
    </location>
</feature>
<name>A0A7D5LBV8_9EURY</name>
<evidence type="ECO:0000313" key="4">
    <source>
        <dbReference type="Proteomes" id="UP000509626"/>
    </source>
</evidence>
<dbReference type="GeneID" id="56038175"/>
<organism evidence="3 4">
    <name type="scientific">Halorarum salinum</name>
    <dbReference type="NCBI Taxonomy" id="2743089"/>
    <lineage>
        <taxon>Archaea</taxon>
        <taxon>Methanobacteriati</taxon>
        <taxon>Methanobacteriota</taxon>
        <taxon>Stenosarchaea group</taxon>
        <taxon>Halobacteria</taxon>
        <taxon>Halobacteriales</taxon>
        <taxon>Haloferacaceae</taxon>
        <taxon>Halorarum</taxon>
    </lineage>
</organism>
<dbReference type="KEGG" id="halu:HUG12_11910"/>
<evidence type="ECO:0000256" key="1">
    <source>
        <dbReference type="SAM" id="Phobius"/>
    </source>
</evidence>
<keyword evidence="1" id="KW-0472">Membrane</keyword>
<feature type="domain" description="DUF8173" evidence="2">
    <location>
        <begin position="1"/>
        <end position="187"/>
    </location>
</feature>
<keyword evidence="4" id="KW-1185">Reference proteome</keyword>
<keyword evidence="1" id="KW-0812">Transmembrane</keyword>
<gene>
    <name evidence="3" type="ORF">HUG12_11910</name>
</gene>
<dbReference type="AlphaFoldDB" id="A0A7D5LBV8"/>
<evidence type="ECO:0000259" key="2">
    <source>
        <dbReference type="Pfam" id="PF26514"/>
    </source>
</evidence>
<dbReference type="RefSeq" id="WP_179268980.1">
    <property type="nucleotide sequence ID" value="NZ_CP058579.1"/>
</dbReference>
<feature type="transmembrane region" description="Helical" evidence="1">
    <location>
        <begin position="79"/>
        <end position="107"/>
    </location>
</feature>
<keyword evidence="1" id="KW-1133">Transmembrane helix</keyword>
<feature type="transmembrane region" description="Helical" evidence="1">
    <location>
        <begin position="142"/>
        <end position="160"/>
    </location>
</feature>
<evidence type="ECO:0000313" key="3">
    <source>
        <dbReference type="EMBL" id="QLG62395.1"/>
    </source>
</evidence>
<proteinExistence type="predicted"/>
<sequence>MPSTRGFAGASGALLALSLLGAVGTAAAQSPGSELGIGARLGIRFVVSLVVYLMLGGALVALGPRYAAETSGAIRSDPLAAFGWGLLVTIAVPVALVLLAFTIIGLVVAIPGLLLLVPVGIVGTAVTVVTVGAALTDGRGDPSGRVAVVGAVAMAIPAAVPVLGDFLTGVATLFGTGIVGKFIYESWRG</sequence>
<reference evidence="3 4" key="1">
    <citation type="submission" date="2020-06" db="EMBL/GenBank/DDBJ databases">
        <title>NJ-3-1, isolated from saline soil.</title>
        <authorList>
            <person name="Cui H.L."/>
            <person name="Shi X."/>
        </authorList>
    </citation>
    <scope>NUCLEOTIDE SEQUENCE [LARGE SCALE GENOMIC DNA]</scope>
    <source>
        <strain evidence="3 4">NJ-3-1</strain>
    </source>
</reference>
<accession>A0A7D5LBV8</accession>
<dbReference type="Pfam" id="PF26514">
    <property type="entry name" value="DUF8173"/>
    <property type="match status" value="1"/>
</dbReference>